<reference evidence="8 9" key="1">
    <citation type="journal article" date="2014" name="Nat. Commun.">
        <title>Molecular traces of alternative social organization in a termite genome.</title>
        <authorList>
            <person name="Terrapon N."/>
            <person name="Li C."/>
            <person name="Robertson H.M."/>
            <person name="Ji L."/>
            <person name="Meng X."/>
            <person name="Booth W."/>
            <person name="Chen Z."/>
            <person name="Childers C.P."/>
            <person name="Glastad K.M."/>
            <person name="Gokhale K."/>
            <person name="Gowin J."/>
            <person name="Gronenberg W."/>
            <person name="Hermansen R.A."/>
            <person name="Hu H."/>
            <person name="Hunt B.G."/>
            <person name="Huylmans A.K."/>
            <person name="Khalil S.M."/>
            <person name="Mitchell R.D."/>
            <person name="Munoz-Torres M.C."/>
            <person name="Mustard J.A."/>
            <person name="Pan H."/>
            <person name="Reese J.T."/>
            <person name="Scharf M.E."/>
            <person name="Sun F."/>
            <person name="Vogel H."/>
            <person name="Xiao J."/>
            <person name="Yang W."/>
            <person name="Yang Z."/>
            <person name="Yang Z."/>
            <person name="Zhou J."/>
            <person name="Zhu J."/>
            <person name="Brent C.S."/>
            <person name="Elsik C.G."/>
            <person name="Goodisman M.A."/>
            <person name="Liberles D.A."/>
            <person name="Roe R.M."/>
            <person name="Vargo E.L."/>
            <person name="Vilcinskas A."/>
            <person name="Wang J."/>
            <person name="Bornberg-Bauer E."/>
            <person name="Korb J."/>
            <person name="Zhang G."/>
            <person name="Liebig J."/>
        </authorList>
    </citation>
    <scope>NUCLEOTIDE SEQUENCE [LARGE SCALE GENOMIC DNA]</scope>
    <source>
        <tissue evidence="8">Whole organism</tissue>
    </source>
</reference>
<evidence type="ECO:0000256" key="3">
    <source>
        <dbReference type="ARBA" id="ARBA00022771"/>
    </source>
</evidence>
<feature type="compositionally biased region" description="Polar residues" evidence="6">
    <location>
        <begin position="431"/>
        <end position="442"/>
    </location>
</feature>
<feature type="domain" description="C2H2-type" evidence="7">
    <location>
        <begin position="798"/>
        <end position="825"/>
    </location>
</feature>
<feature type="domain" description="C2H2-type" evidence="7">
    <location>
        <begin position="673"/>
        <end position="701"/>
    </location>
</feature>
<feature type="compositionally biased region" description="Basic and acidic residues" evidence="6">
    <location>
        <begin position="330"/>
        <end position="345"/>
    </location>
</feature>
<feature type="region of interest" description="Disordered" evidence="6">
    <location>
        <begin position="876"/>
        <end position="1040"/>
    </location>
</feature>
<dbReference type="GO" id="GO:0008276">
    <property type="term" value="F:protein methyltransferase activity"/>
    <property type="evidence" value="ECO:0007669"/>
    <property type="project" value="UniProtKB-ARBA"/>
</dbReference>
<gene>
    <name evidence="8" type="ORF">L798_08469</name>
</gene>
<dbReference type="OrthoDB" id="6369905at2759"/>
<feature type="compositionally biased region" description="Low complexity" evidence="6">
    <location>
        <begin position="896"/>
        <end position="920"/>
    </location>
</feature>
<dbReference type="FunFam" id="3.30.160.60:FF:001636">
    <property type="entry name" value="CLUMA_CG004886, isoform A"/>
    <property type="match status" value="1"/>
</dbReference>
<feature type="region of interest" description="Disordered" evidence="6">
    <location>
        <begin position="276"/>
        <end position="361"/>
    </location>
</feature>
<proteinExistence type="predicted"/>
<keyword evidence="9" id="KW-1185">Reference proteome</keyword>
<keyword evidence="3 5" id="KW-0863">Zinc-finger</keyword>
<feature type="domain" description="C2H2-type" evidence="7">
    <location>
        <begin position="734"/>
        <end position="762"/>
    </location>
</feature>
<dbReference type="PROSITE" id="PS00028">
    <property type="entry name" value="ZINC_FINGER_C2H2_1"/>
    <property type="match status" value="4"/>
</dbReference>
<keyword evidence="1" id="KW-0479">Metal-binding</keyword>
<feature type="region of interest" description="Disordered" evidence="6">
    <location>
        <begin position="200"/>
        <end position="242"/>
    </location>
</feature>
<feature type="domain" description="C2H2-type" evidence="7">
    <location>
        <begin position="826"/>
        <end position="856"/>
    </location>
</feature>
<dbReference type="GO" id="GO:0045944">
    <property type="term" value="P:positive regulation of transcription by RNA polymerase II"/>
    <property type="evidence" value="ECO:0007669"/>
    <property type="project" value="UniProtKB-ARBA"/>
</dbReference>
<dbReference type="PANTHER" id="PTHR19818">
    <property type="entry name" value="ZINC FINGER PROTEIN ZIC AND GLI"/>
    <property type="match status" value="1"/>
</dbReference>
<dbReference type="InParanoid" id="A0A067RCE7"/>
<feature type="domain" description="C2H2-type" evidence="7">
    <location>
        <begin position="702"/>
        <end position="729"/>
    </location>
</feature>
<evidence type="ECO:0000256" key="6">
    <source>
        <dbReference type="SAM" id="MobiDB-lite"/>
    </source>
</evidence>
<evidence type="ECO:0000259" key="7">
    <source>
        <dbReference type="PROSITE" id="PS50157"/>
    </source>
</evidence>
<keyword evidence="2" id="KW-0677">Repeat</keyword>
<feature type="region of interest" description="Disordered" evidence="6">
    <location>
        <begin position="1282"/>
        <end position="1309"/>
    </location>
</feature>
<dbReference type="GO" id="GO:0000981">
    <property type="term" value="F:DNA-binding transcription factor activity, RNA polymerase II-specific"/>
    <property type="evidence" value="ECO:0007669"/>
    <property type="project" value="TreeGrafter"/>
</dbReference>
<dbReference type="Gene3D" id="2.170.270.10">
    <property type="entry name" value="SET domain"/>
    <property type="match status" value="1"/>
</dbReference>
<keyword evidence="4" id="KW-0862">Zinc</keyword>
<feature type="compositionally biased region" description="Basic residues" evidence="6">
    <location>
        <begin position="297"/>
        <end position="319"/>
    </location>
</feature>
<feature type="region of interest" description="Disordered" evidence="6">
    <location>
        <begin position="1150"/>
        <end position="1180"/>
    </location>
</feature>
<evidence type="ECO:0000313" key="8">
    <source>
        <dbReference type="EMBL" id="KDR17559.1"/>
    </source>
</evidence>
<evidence type="ECO:0000313" key="9">
    <source>
        <dbReference type="Proteomes" id="UP000027135"/>
    </source>
</evidence>
<organism evidence="8 9">
    <name type="scientific">Zootermopsis nevadensis</name>
    <name type="common">Dampwood termite</name>
    <dbReference type="NCBI Taxonomy" id="136037"/>
    <lineage>
        <taxon>Eukaryota</taxon>
        <taxon>Metazoa</taxon>
        <taxon>Ecdysozoa</taxon>
        <taxon>Arthropoda</taxon>
        <taxon>Hexapoda</taxon>
        <taxon>Insecta</taxon>
        <taxon>Pterygota</taxon>
        <taxon>Neoptera</taxon>
        <taxon>Polyneoptera</taxon>
        <taxon>Dictyoptera</taxon>
        <taxon>Blattodea</taxon>
        <taxon>Blattoidea</taxon>
        <taxon>Termitoidae</taxon>
        <taxon>Termopsidae</taxon>
        <taxon>Zootermopsis</taxon>
    </lineage>
</organism>
<dbReference type="GO" id="GO:0008757">
    <property type="term" value="F:S-adenosylmethionine-dependent methyltransferase activity"/>
    <property type="evidence" value="ECO:0007669"/>
    <property type="project" value="UniProtKB-ARBA"/>
</dbReference>
<feature type="compositionally biased region" description="Polar residues" evidence="6">
    <location>
        <begin position="1104"/>
        <end position="1114"/>
    </location>
</feature>
<dbReference type="STRING" id="136037.A0A067RCE7"/>
<feature type="compositionally biased region" description="Pro residues" evidence="6">
    <location>
        <begin position="944"/>
        <end position="953"/>
    </location>
</feature>
<dbReference type="GO" id="GO:0005634">
    <property type="term" value="C:nucleus"/>
    <property type="evidence" value="ECO:0007669"/>
    <property type="project" value="UniProtKB-ARBA"/>
</dbReference>
<dbReference type="Pfam" id="PF21549">
    <property type="entry name" value="PRDM2_PR"/>
    <property type="match status" value="1"/>
</dbReference>
<dbReference type="GO" id="GO:0000978">
    <property type="term" value="F:RNA polymerase II cis-regulatory region sequence-specific DNA binding"/>
    <property type="evidence" value="ECO:0007669"/>
    <property type="project" value="TreeGrafter"/>
</dbReference>
<dbReference type="GO" id="GO:0008270">
    <property type="term" value="F:zinc ion binding"/>
    <property type="evidence" value="ECO:0007669"/>
    <property type="project" value="UniProtKB-KW"/>
</dbReference>
<dbReference type="PANTHER" id="PTHR19818:SF139">
    <property type="entry name" value="PAIR-RULE PROTEIN ODD-PAIRED"/>
    <property type="match status" value="1"/>
</dbReference>
<name>A0A067RCE7_ZOONE</name>
<feature type="domain" description="C2H2-type" evidence="7">
    <location>
        <begin position="767"/>
        <end position="790"/>
    </location>
</feature>
<feature type="region of interest" description="Disordered" evidence="6">
    <location>
        <begin position="1073"/>
        <end position="1137"/>
    </location>
</feature>
<feature type="compositionally biased region" description="Polar residues" evidence="6">
    <location>
        <begin position="346"/>
        <end position="355"/>
    </location>
</feature>
<feature type="compositionally biased region" description="Basic residues" evidence="6">
    <location>
        <begin position="276"/>
        <end position="285"/>
    </location>
</feature>
<dbReference type="PROSITE" id="PS50157">
    <property type="entry name" value="ZINC_FINGER_C2H2_2"/>
    <property type="match status" value="6"/>
</dbReference>
<feature type="compositionally biased region" description="Basic and acidic residues" evidence="6">
    <location>
        <begin position="216"/>
        <end position="228"/>
    </location>
</feature>
<feature type="region of interest" description="Disordered" evidence="6">
    <location>
        <begin position="1"/>
        <end position="20"/>
    </location>
</feature>
<feature type="region of interest" description="Disordered" evidence="6">
    <location>
        <begin position="1322"/>
        <end position="1401"/>
    </location>
</feature>
<dbReference type="InterPro" id="IPR036236">
    <property type="entry name" value="Znf_C2H2_sf"/>
</dbReference>
<accession>A0A067RCE7</accession>
<evidence type="ECO:0000256" key="5">
    <source>
        <dbReference type="PROSITE-ProRule" id="PRU00042"/>
    </source>
</evidence>
<dbReference type="InterPro" id="IPR050329">
    <property type="entry name" value="GLI_C2H2-zinc-finger"/>
</dbReference>
<dbReference type="Gene3D" id="3.30.160.60">
    <property type="entry name" value="Classic Zinc Finger"/>
    <property type="match status" value="4"/>
</dbReference>
<feature type="region of interest" description="Disordered" evidence="6">
    <location>
        <begin position="75"/>
        <end position="165"/>
    </location>
</feature>
<dbReference type="InterPro" id="IPR013087">
    <property type="entry name" value="Znf_C2H2_type"/>
</dbReference>
<dbReference type="OMA" id="RSPNHLD"/>
<dbReference type="InterPro" id="IPR046341">
    <property type="entry name" value="SET_dom_sf"/>
</dbReference>
<dbReference type="EMBL" id="KK852729">
    <property type="protein sequence ID" value="KDR17559.1"/>
    <property type="molecule type" value="Genomic_DNA"/>
</dbReference>
<feature type="region of interest" description="Disordered" evidence="6">
    <location>
        <begin position="414"/>
        <end position="442"/>
    </location>
</feature>
<evidence type="ECO:0000256" key="2">
    <source>
        <dbReference type="ARBA" id="ARBA00022737"/>
    </source>
</evidence>
<dbReference type="GO" id="GO:0008170">
    <property type="term" value="F:N-methyltransferase activity"/>
    <property type="evidence" value="ECO:0007669"/>
    <property type="project" value="UniProtKB-ARBA"/>
</dbReference>
<feature type="compositionally biased region" description="Basic and acidic residues" evidence="6">
    <location>
        <begin position="1"/>
        <end position="11"/>
    </location>
</feature>
<feature type="compositionally biased region" description="Basic and acidic residues" evidence="6">
    <location>
        <begin position="80"/>
        <end position="99"/>
    </location>
</feature>
<feature type="compositionally biased region" description="Basic and acidic residues" evidence="6">
    <location>
        <begin position="155"/>
        <end position="165"/>
    </location>
</feature>
<dbReference type="InterPro" id="IPR001214">
    <property type="entry name" value="SET_dom"/>
</dbReference>
<feature type="compositionally biased region" description="Basic and acidic residues" evidence="6">
    <location>
        <begin position="879"/>
        <end position="895"/>
    </location>
</feature>
<feature type="compositionally biased region" description="Polar residues" evidence="6">
    <location>
        <begin position="921"/>
        <end position="932"/>
    </location>
</feature>
<dbReference type="SMART" id="SM00355">
    <property type="entry name" value="ZnF_C2H2"/>
    <property type="match status" value="7"/>
</dbReference>
<feature type="compositionally biased region" description="Basic and acidic residues" evidence="6">
    <location>
        <begin position="933"/>
        <end position="942"/>
    </location>
</feature>
<dbReference type="Proteomes" id="UP000027135">
    <property type="component" value="Unassembled WGS sequence"/>
</dbReference>
<dbReference type="eggNOG" id="KOG1721">
    <property type="taxonomic scope" value="Eukaryota"/>
</dbReference>
<dbReference type="SUPFAM" id="SSF57667">
    <property type="entry name" value="beta-beta-alpha zinc fingers"/>
    <property type="match status" value="3"/>
</dbReference>
<sequence>MPKKSTRDSRSIGRTGWKPKTVKRNSNDKRIFNNIYIGACNARRWIILKKRLDYHSDVDFVAYLLDLAEPQSVKGTVLPKSDDADKKDDDKDDSAPVREFEEDTNDSTSSVQHEISDDGEWRPSGTAADGPLRRSPRKQNIPVRIHVRRSARNMVTERKQFKKDENSKGQALITVTDSSIVIEEVDAAGIITTDEHLKTEVVPGEEEKEPVSEEVPVEHPPVEKQKEEPVDEDVGDPKKSSVKVDCCDEAVVVAGLESVGMSLEQVHIEVGERVKLKRRKKKRSHNAQEPSIDVRSSTKHKRKKHKRGEHSTKKKHHDIRKAPQDGIPQDESKEVMPETESREQADVSSGDQGPNCSDELQLPQPQQRVAIRIKLCCDCNLRHVQDACPLRNPAIIIGDAVIFGQWQSEKKQVRTKPLSCDGEGTPEKHSNAQSDSTNGVISVNSGEIGGLNKYDDRTFLEETQGDSIPDLGHSNLKGDSTDSSECTTDVKLFSMGTSEQRLCFAEASLPVGLELQVCDPAHGLSVVTRCHLRQYTQFGPLVGQPIKEMDIPDDFNMKDIWEVFTDKDRQYLSTFDPDGSNWLRYVRPAPAREQRNLAPVVRHGELYFVTVTEIIEGEELLYWSDDTATSWSKKKMEKTNCGGCNLRFSHPLYYRMHCTVFHDPNFSLTIRKYHCKVCGTAVLGKENIMKHAAELHDGKGAYQCQYCKKFFLRLNYLEMHRTYGCASNPQRTRPLCDFCGRKFCQPQKLKVHIKRMHSDMAEVLREFQCKICLKLLGSRAALQRHMKEVHHKDIVGACTCDRCGKMFQNKSNLKIHMLTHSGVKPFKCKENGCVAAFTTKQCLQFHYKKVHSFSEETMPVIERSVAYTFDAYSGGIVEEPGRGKTPRFDKERRNSTDNNSSSLLSLDESSSASSVKADVSGTSSTTECNSGQDDNRGVKDDPPQLTPPPPPQPNEHTGQQPPTLEAYITPPPGKVVMSKGSKKWLGDPTPLEAPRPLPEKSPLYELDGGKGPDEDVTMSVAEPECRKTPPPIYRRPESSSNASLLVEAALDAAERDIDMSGVVTSPTVITANDKQNSEPLYPHHLVNGHLAPSPSPSTDHMDSYTLQSPATTPDPQEGSPSGHLQHLEGYTSPPRMHYSMHHQEDLISPAETPHPTGYMHHSEEMSPDNQRGGHMEGYSPHYELHHQVPTDNLSSDEGEGAQNLSLGLKEKAGLTLDLAYKQYEVLEELRPGFEPILVGSTELQGLDMSARSYHHGNFGSQTVSRYHHTSVLYDMAAGGPERQSVDLSMTGRAGNGYTSPPPPPPYSHSEVLRVVSLDLSRHHPHHPHHQLPAPRAMTPSPAPPGTPNHVVPEMNRMSTVNNQGLVDPGRILSPPPHPSYQTYPLSPSPYHRTSHIASTSPSAYHHYSGYY</sequence>
<evidence type="ECO:0000256" key="4">
    <source>
        <dbReference type="ARBA" id="ARBA00022833"/>
    </source>
</evidence>
<protein>
    <submittedName>
        <fullName evidence="8">PR domain zinc finger protein 4</fullName>
    </submittedName>
</protein>
<evidence type="ECO:0000256" key="1">
    <source>
        <dbReference type="ARBA" id="ARBA00022723"/>
    </source>
</evidence>